<dbReference type="PANTHER" id="PTHR34818:SF1">
    <property type="entry name" value="PROTEIN BLI-3"/>
    <property type="match status" value="1"/>
</dbReference>
<proteinExistence type="predicted"/>
<dbReference type="InterPro" id="IPR038725">
    <property type="entry name" value="YdaG_split_barrel_FMN-bd"/>
</dbReference>
<protein>
    <submittedName>
        <fullName evidence="2">General stress protein</fullName>
    </submittedName>
</protein>
<evidence type="ECO:0000313" key="2">
    <source>
        <dbReference type="EMBL" id="MWB78903.1"/>
    </source>
</evidence>
<organism evidence="2 3">
    <name type="scientific">Pseudooceanicola pacificus</name>
    <dbReference type="NCBI Taxonomy" id="2676438"/>
    <lineage>
        <taxon>Bacteria</taxon>
        <taxon>Pseudomonadati</taxon>
        <taxon>Pseudomonadota</taxon>
        <taxon>Alphaproteobacteria</taxon>
        <taxon>Rhodobacterales</taxon>
        <taxon>Paracoccaceae</taxon>
        <taxon>Pseudooceanicola</taxon>
    </lineage>
</organism>
<evidence type="ECO:0000313" key="3">
    <source>
        <dbReference type="Proteomes" id="UP000443843"/>
    </source>
</evidence>
<feature type="domain" description="General stress protein FMN-binding split barrel" evidence="1">
    <location>
        <begin position="4"/>
        <end position="147"/>
    </location>
</feature>
<dbReference type="PANTHER" id="PTHR34818">
    <property type="entry name" value="PROTEIN BLI-3"/>
    <property type="match status" value="1"/>
</dbReference>
<dbReference type="InterPro" id="IPR012349">
    <property type="entry name" value="Split_barrel_FMN-bd"/>
</dbReference>
<dbReference type="Proteomes" id="UP000443843">
    <property type="component" value="Unassembled WGS sequence"/>
</dbReference>
<accession>A0A844WC69</accession>
<evidence type="ECO:0000259" key="1">
    <source>
        <dbReference type="Pfam" id="PF16242"/>
    </source>
</evidence>
<name>A0A844WC69_9RHOB</name>
<dbReference type="InterPro" id="IPR052917">
    <property type="entry name" value="Stress-Dev_Protein"/>
</dbReference>
<reference evidence="2 3" key="1">
    <citation type="submission" date="2019-11" db="EMBL/GenBank/DDBJ databases">
        <title>Pseudooceanicola pacifica sp. nov., isolated from deep-sea sediment of the Pacific Ocean.</title>
        <authorList>
            <person name="Lyu L."/>
        </authorList>
    </citation>
    <scope>NUCLEOTIDE SEQUENCE [LARGE SCALE GENOMIC DNA]</scope>
    <source>
        <strain evidence="2 3">216_PA32_1</strain>
    </source>
</reference>
<dbReference type="AlphaFoldDB" id="A0A844WC69"/>
<keyword evidence="3" id="KW-1185">Reference proteome</keyword>
<comment type="caution">
    <text evidence="2">The sequence shown here is derived from an EMBL/GenBank/DDBJ whole genome shotgun (WGS) entry which is preliminary data.</text>
</comment>
<gene>
    <name evidence="2" type="ORF">GLS40_12760</name>
</gene>
<dbReference type="Pfam" id="PF16242">
    <property type="entry name" value="Pyrid_ox_like"/>
    <property type="match status" value="1"/>
</dbReference>
<sequence>MTQDQKDAFWDRIDDVTAGMLHTDGDRVVPMSHFTDPARRALWFITAEGTECHRAAQSGSSVQYVVADDSARIYARVEGRLSVSDDKAKLDALWSPVAAAWFKDGREDANVRLVQFTPARAEVWLTEGGAGFLYQIARASLTGKTPDAGDHGVVRF</sequence>
<dbReference type="SUPFAM" id="SSF50475">
    <property type="entry name" value="FMN-binding split barrel"/>
    <property type="match status" value="1"/>
</dbReference>
<dbReference type="EMBL" id="WNXQ01000007">
    <property type="protein sequence ID" value="MWB78903.1"/>
    <property type="molecule type" value="Genomic_DNA"/>
</dbReference>
<dbReference type="Gene3D" id="2.30.110.10">
    <property type="entry name" value="Electron Transport, Fmn-binding Protein, Chain A"/>
    <property type="match status" value="1"/>
</dbReference>